<comment type="caution">
    <text evidence="5">The sequence shown here is derived from an EMBL/GenBank/DDBJ whole genome shotgun (WGS) entry which is preliminary data.</text>
</comment>
<evidence type="ECO:0000256" key="4">
    <source>
        <dbReference type="SAM" id="MobiDB-lite"/>
    </source>
</evidence>
<dbReference type="AlphaFoldDB" id="A0A8S9KRZ1"/>
<evidence type="ECO:0000256" key="3">
    <source>
        <dbReference type="ARBA" id="ARBA00023242"/>
    </source>
</evidence>
<feature type="region of interest" description="Disordered" evidence="4">
    <location>
        <begin position="75"/>
        <end position="110"/>
    </location>
</feature>
<dbReference type="PANTHER" id="PTHR14150:SF12">
    <property type="entry name" value="U3 SMALL NUCLEOLAR RNA-ASSOCIATED PROTEIN 14 HOMOLOG A"/>
    <property type="match status" value="1"/>
</dbReference>
<sequence length="110" mass="12419">MGGLKRKSSSSAKTLAKSKKKKGPHLPNSILKEVFEHSMRMPIGPEFNPSTIVGELNRPEVVKKTGVIIKPVKFEEVNPNDEVDDEHPRNHQKQKPKKKTSRRQGKVESK</sequence>
<dbReference type="GO" id="GO:0032040">
    <property type="term" value="C:small-subunit processome"/>
    <property type="evidence" value="ECO:0007669"/>
    <property type="project" value="InterPro"/>
</dbReference>
<dbReference type="InterPro" id="IPR006709">
    <property type="entry name" value="SSU_processome_Utp14"/>
</dbReference>
<dbReference type="PANTHER" id="PTHR14150">
    <property type="entry name" value="U3 SMALL NUCLEOLAR RNA-ASSOCIATED PROTEIN 14"/>
    <property type="match status" value="1"/>
</dbReference>
<organism evidence="5 6">
    <name type="scientific">Brassica cretica</name>
    <name type="common">Mustard</name>
    <dbReference type="NCBI Taxonomy" id="69181"/>
    <lineage>
        <taxon>Eukaryota</taxon>
        <taxon>Viridiplantae</taxon>
        <taxon>Streptophyta</taxon>
        <taxon>Embryophyta</taxon>
        <taxon>Tracheophyta</taxon>
        <taxon>Spermatophyta</taxon>
        <taxon>Magnoliopsida</taxon>
        <taxon>eudicotyledons</taxon>
        <taxon>Gunneridae</taxon>
        <taxon>Pentapetalae</taxon>
        <taxon>rosids</taxon>
        <taxon>malvids</taxon>
        <taxon>Brassicales</taxon>
        <taxon>Brassicaceae</taxon>
        <taxon>Brassiceae</taxon>
        <taxon>Brassica</taxon>
    </lineage>
</organism>
<dbReference type="Proteomes" id="UP000712281">
    <property type="component" value="Unassembled WGS sequence"/>
</dbReference>
<dbReference type="EMBL" id="QGKW02000717">
    <property type="protein sequence ID" value="KAF2596531.1"/>
    <property type="molecule type" value="Genomic_DNA"/>
</dbReference>
<dbReference type="Pfam" id="PF04615">
    <property type="entry name" value="Utp14"/>
    <property type="match status" value="1"/>
</dbReference>
<keyword evidence="3" id="KW-0539">Nucleus</keyword>
<comment type="subcellular location">
    <subcellularLocation>
        <location evidence="1">Nucleus</location>
        <location evidence="1">Nucleolus</location>
    </subcellularLocation>
</comment>
<accession>A0A8S9KRZ1</accession>
<evidence type="ECO:0000256" key="2">
    <source>
        <dbReference type="ARBA" id="ARBA00022553"/>
    </source>
</evidence>
<protein>
    <submittedName>
        <fullName evidence="5">Uncharacterized protein</fullName>
    </submittedName>
</protein>
<evidence type="ECO:0000313" key="5">
    <source>
        <dbReference type="EMBL" id="KAF2596531.1"/>
    </source>
</evidence>
<evidence type="ECO:0000313" key="6">
    <source>
        <dbReference type="Proteomes" id="UP000712281"/>
    </source>
</evidence>
<gene>
    <name evidence="5" type="ORF">F2Q68_00009686</name>
</gene>
<proteinExistence type="predicted"/>
<keyword evidence="2" id="KW-0597">Phosphoprotein</keyword>
<name>A0A8S9KRZ1_BRACR</name>
<evidence type="ECO:0000256" key="1">
    <source>
        <dbReference type="ARBA" id="ARBA00004604"/>
    </source>
</evidence>
<dbReference type="GO" id="GO:0006364">
    <property type="term" value="P:rRNA processing"/>
    <property type="evidence" value="ECO:0007669"/>
    <property type="project" value="InterPro"/>
</dbReference>
<feature type="region of interest" description="Disordered" evidence="4">
    <location>
        <begin position="1"/>
        <end position="30"/>
    </location>
</feature>
<reference evidence="5" key="1">
    <citation type="submission" date="2019-12" db="EMBL/GenBank/DDBJ databases">
        <title>Genome sequencing and annotation of Brassica cretica.</title>
        <authorList>
            <person name="Studholme D.J."/>
            <person name="Sarris P.F."/>
        </authorList>
    </citation>
    <scope>NUCLEOTIDE SEQUENCE</scope>
    <source>
        <strain evidence="5">PFS-001/15</strain>
        <tissue evidence="5">Leaf</tissue>
    </source>
</reference>
<feature type="compositionally biased region" description="Basic residues" evidence="4">
    <location>
        <begin position="90"/>
        <end position="104"/>
    </location>
</feature>